<dbReference type="SUPFAM" id="SSF88697">
    <property type="entry name" value="PUA domain-like"/>
    <property type="match status" value="1"/>
</dbReference>
<name>A0A0B7J2A9_9RICK</name>
<keyword evidence="6 12" id="KW-0698">rRNA processing</keyword>
<dbReference type="STRING" id="109232.RMONA_03545"/>
<dbReference type="SUPFAM" id="SSF75217">
    <property type="entry name" value="alpha/beta knot"/>
    <property type="match status" value="1"/>
</dbReference>
<evidence type="ECO:0000256" key="3">
    <source>
        <dbReference type="ARBA" id="ARBA00012328"/>
    </source>
</evidence>
<keyword evidence="9 12" id="KW-0949">S-adenosyl-L-methionine</keyword>
<dbReference type="Pfam" id="PF20260">
    <property type="entry name" value="PUA_4"/>
    <property type="match status" value="1"/>
</dbReference>
<reference evidence="15 16" key="1">
    <citation type="submission" date="2015-01" db="EMBL/GenBank/DDBJ databases">
        <title>Draft genome sequence of Rickettsia monacensis strain IrR/Munich.</title>
        <authorList>
            <person name="Felsheim R.F."/>
            <person name="Johnson S.L."/>
            <person name="Kurtti T.J."/>
            <person name="Munderloh U.G."/>
        </authorList>
    </citation>
    <scope>NUCLEOTIDE SEQUENCE [LARGE SCALE GENOMIC DNA]</scope>
    <source>
        <strain evidence="15 16">IrR/Munich</strain>
    </source>
</reference>
<dbReference type="EC" id="2.1.1.193" evidence="3 12"/>
<evidence type="ECO:0000259" key="13">
    <source>
        <dbReference type="Pfam" id="PF04452"/>
    </source>
</evidence>
<keyword evidence="8 12" id="KW-0808">Transferase</keyword>
<dbReference type="InterPro" id="IPR029026">
    <property type="entry name" value="tRNA_m1G_MTases_N"/>
</dbReference>
<feature type="domain" description="Ribosomal RNA small subunit methyltransferase E methyltransferase" evidence="13">
    <location>
        <begin position="211"/>
        <end position="280"/>
    </location>
</feature>
<reference evidence="16" key="2">
    <citation type="submission" date="2015-01" db="EMBL/GenBank/DDBJ databases">
        <authorList>
            <person name="Felsheim R."/>
        </authorList>
    </citation>
    <scope>NUCLEOTIDE SEQUENCE [LARGE SCALE GENOMIC DNA]</scope>
    <source>
        <strain evidence="16">IrR/Munich</strain>
    </source>
</reference>
<evidence type="ECO:0000313" key="15">
    <source>
        <dbReference type="EMBL" id="CEO17100.1"/>
    </source>
</evidence>
<evidence type="ECO:0000256" key="7">
    <source>
        <dbReference type="ARBA" id="ARBA00022603"/>
    </source>
</evidence>
<dbReference type="Pfam" id="PF04452">
    <property type="entry name" value="Methyltrans_RNA"/>
    <property type="match status" value="2"/>
</dbReference>
<feature type="domain" description="Ribosomal RNA small subunit methyltransferase E methyltransferase" evidence="13">
    <location>
        <begin position="78"/>
        <end position="173"/>
    </location>
</feature>
<proteinExistence type="inferred from homology"/>
<keyword evidence="7 12" id="KW-0489">Methyltransferase</keyword>
<dbReference type="PANTHER" id="PTHR30027:SF3">
    <property type="entry name" value="16S RRNA (URACIL(1498)-N(3))-METHYLTRANSFERASE"/>
    <property type="match status" value="1"/>
</dbReference>
<dbReference type="NCBIfam" id="TIGR03776">
    <property type="entry name" value="RPE5"/>
    <property type="match status" value="1"/>
</dbReference>
<evidence type="ECO:0000256" key="12">
    <source>
        <dbReference type="PIRNR" id="PIRNR015601"/>
    </source>
</evidence>
<accession>A0A0B7J2A9</accession>
<comment type="catalytic activity">
    <reaction evidence="11 12">
        <text>uridine(1498) in 16S rRNA + S-adenosyl-L-methionine = N(3)-methyluridine(1498) in 16S rRNA + S-adenosyl-L-homocysteine + H(+)</text>
        <dbReference type="Rhea" id="RHEA:42920"/>
        <dbReference type="Rhea" id="RHEA-COMP:10283"/>
        <dbReference type="Rhea" id="RHEA-COMP:10284"/>
        <dbReference type="ChEBI" id="CHEBI:15378"/>
        <dbReference type="ChEBI" id="CHEBI:57856"/>
        <dbReference type="ChEBI" id="CHEBI:59789"/>
        <dbReference type="ChEBI" id="CHEBI:65315"/>
        <dbReference type="ChEBI" id="CHEBI:74502"/>
        <dbReference type="EC" id="2.1.1.193"/>
    </reaction>
</comment>
<evidence type="ECO:0000313" key="16">
    <source>
        <dbReference type="Proteomes" id="UP000018149"/>
    </source>
</evidence>
<dbReference type="RefSeq" id="WP_023507584.1">
    <property type="nucleotide sequence ID" value="NZ_LN794217.1"/>
</dbReference>
<comment type="function">
    <text evidence="10 12">Specifically methylates the N3 position of the uracil ring of uridine 1498 (m3U1498) in 16S rRNA. Acts on the fully assembled 30S ribosomal subunit.</text>
</comment>
<evidence type="ECO:0000256" key="9">
    <source>
        <dbReference type="ARBA" id="ARBA00022691"/>
    </source>
</evidence>
<dbReference type="AlphaFoldDB" id="A0A0B7J2A9"/>
<dbReference type="NCBIfam" id="NF008694">
    <property type="entry name" value="PRK11713.3-2"/>
    <property type="match status" value="1"/>
</dbReference>
<dbReference type="Gene3D" id="2.40.240.20">
    <property type="entry name" value="Hypothetical PUA domain-like, domain 1"/>
    <property type="match status" value="1"/>
</dbReference>
<evidence type="ECO:0000256" key="4">
    <source>
        <dbReference type="ARBA" id="ARBA00013673"/>
    </source>
</evidence>
<evidence type="ECO:0000256" key="5">
    <source>
        <dbReference type="ARBA" id="ARBA00022490"/>
    </source>
</evidence>
<dbReference type="InterPro" id="IPR015947">
    <property type="entry name" value="PUA-like_sf"/>
</dbReference>
<dbReference type="KEGG" id="rmc:RMONA_03545"/>
<dbReference type="PANTHER" id="PTHR30027">
    <property type="entry name" value="RIBOSOMAL RNA SMALL SUBUNIT METHYLTRANSFERASE E"/>
    <property type="match status" value="1"/>
</dbReference>
<dbReference type="Gene3D" id="3.40.1280.10">
    <property type="match status" value="1"/>
</dbReference>
<dbReference type="InterPro" id="IPR029028">
    <property type="entry name" value="Alpha/beta_knot_MTases"/>
</dbReference>
<evidence type="ECO:0000256" key="2">
    <source>
        <dbReference type="ARBA" id="ARBA00005528"/>
    </source>
</evidence>
<evidence type="ECO:0000256" key="10">
    <source>
        <dbReference type="ARBA" id="ARBA00025699"/>
    </source>
</evidence>
<protein>
    <recommendedName>
        <fullName evidence="4 12">Ribosomal RNA small subunit methyltransferase E</fullName>
        <ecNumber evidence="3 12">2.1.1.193</ecNumber>
    </recommendedName>
</protein>
<dbReference type="InterPro" id="IPR046887">
    <property type="entry name" value="RsmE_PUA-like"/>
</dbReference>
<evidence type="ECO:0000256" key="1">
    <source>
        <dbReference type="ARBA" id="ARBA00004496"/>
    </source>
</evidence>
<dbReference type="InterPro" id="IPR022438">
    <property type="entry name" value="RPE5"/>
</dbReference>
<gene>
    <name evidence="15" type="primary">rsmE</name>
    <name evidence="15" type="ORF">RMONA_03545</name>
</gene>
<dbReference type="GO" id="GO:0070042">
    <property type="term" value="F:rRNA (uridine-N3-)-methyltransferase activity"/>
    <property type="evidence" value="ECO:0007669"/>
    <property type="project" value="TreeGrafter"/>
</dbReference>
<dbReference type="InterPro" id="IPR006700">
    <property type="entry name" value="RsmE"/>
</dbReference>
<dbReference type="GO" id="GO:0070475">
    <property type="term" value="P:rRNA base methylation"/>
    <property type="evidence" value="ECO:0007669"/>
    <property type="project" value="TreeGrafter"/>
</dbReference>
<evidence type="ECO:0000256" key="8">
    <source>
        <dbReference type="ARBA" id="ARBA00022679"/>
    </source>
</evidence>
<evidence type="ECO:0000256" key="11">
    <source>
        <dbReference type="ARBA" id="ARBA00047944"/>
    </source>
</evidence>
<dbReference type="InterPro" id="IPR046886">
    <property type="entry name" value="RsmE_MTase_dom"/>
</dbReference>
<dbReference type="EMBL" id="LN794217">
    <property type="protein sequence ID" value="CEO17100.1"/>
    <property type="molecule type" value="Genomic_DNA"/>
</dbReference>
<dbReference type="NCBIfam" id="TIGR00046">
    <property type="entry name" value="RsmE family RNA methyltransferase"/>
    <property type="match status" value="2"/>
</dbReference>
<comment type="similarity">
    <text evidence="2 12">Belongs to the RNA methyltransferase RsmE family.</text>
</comment>
<sequence length="291" mass="32965">MKYNRIYINSRLAENSKIELAGDHVHYVKTVLRLKVNDGLRIFNGMDGEFLAQITDIGKHNLSVRLKEQLKKPYTESTLIIAISIIKQDKLMLAINMATQLGITKIIPLITRRCQFRSVNIERLTKCVIEATEQSERLTPPIIEKAITIQDYLKKNNNLMLYANEHEKEENSILRILSSLSNIYSCEMKRGYTKNNLEKSKESVSRGAERILIREHLRTYKDDVANFSSSSSITIIVGPEGGFTNDELELLASYKNTKSISLGSNILRAETAAITAIAQVRLWCGSVYPVV</sequence>
<evidence type="ECO:0000259" key="14">
    <source>
        <dbReference type="Pfam" id="PF20260"/>
    </source>
</evidence>
<feature type="domain" description="Ribosomal RNA small subunit methyltransferase E PUA-like" evidence="14">
    <location>
        <begin position="21"/>
        <end position="66"/>
    </location>
</feature>
<keyword evidence="5 12" id="KW-0963">Cytoplasm</keyword>
<comment type="subcellular location">
    <subcellularLocation>
        <location evidence="1 12">Cytoplasm</location>
    </subcellularLocation>
</comment>
<dbReference type="CDD" id="cd18084">
    <property type="entry name" value="RsmE-like"/>
    <property type="match status" value="1"/>
</dbReference>
<evidence type="ECO:0000256" key="6">
    <source>
        <dbReference type="ARBA" id="ARBA00022552"/>
    </source>
</evidence>
<dbReference type="GO" id="GO:0005737">
    <property type="term" value="C:cytoplasm"/>
    <property type="evidence" value="ECO:0007669"/>
    <property type="project" value="UniProtKB-SubCell"/>
</dbReference>
<dbReference type="HOGENOM" id="CLU_067442_4_0_5"/>
<organism evidence="15 16">
    <name type="scientific">Rickettsia monacensis</name>
    <dbReference type="NCBI Taxonomy" id="109232"/>
    <lineage>
        <taxon>Bacteria</taxon>
        <taxon>Pseudomonadati</taxon>
        <taxon>Pseudomonadota</taxon>
        <taxon>Alphaproteobacteria</taxon>
        <taxon>Rickettsiales</taxon>
        <taxon>Rickettsiaceae</taxon>
        <taxon>Rickettsieae</taxon>
        <taxon>Rickettsia</taxon>
        <taxon>spotted fever group</taxon>
    </lineage>
</organism>
<keyword evidence="16" id="KW-1185">Reference proteome</keyword>
<dbReference type="Proteomes" id="UP000018149">
    <property type="component" value="Chromosome I"/>
</dbReference>
<dbReference type="PIRSF" id="PIRSF015601">
    <property type="entry name" value="MTase_slr0722"/>
    <property type="match status" value="1"/>
</dbReference>